<dbReference type="InterPro" id="IPR015897">
    <property type="entry name" value="CHK_kinase-like"/>
</dbReference>
<dbReference type="EMBL" id="JAQQWN010000010">
    <property type="protein sequence ID" value="KAK8062113.1"/>
    <property type="molecule type" value="Genomic_DNA"/>
</dbReference>
<name>A0ABR1UT53_9PEZI</name>
<feature type="region of interest" description="Disordered" evidence="1">
    <location>
        <begin position="1"/>
        <end position="80"/>
    </location>
</feature>
<protein>
    <recommendedName>
        <fullName evidence="2">CHK kinase-like domain-containing protein</fullName>
    </recommendedName>
</protein>
<dbReference type="Pfam" id="PF02958">
    <property type="entry name" value="EcKL"/>
    <property type="match status" value="1"/>
</dbReference>
<feature type="compositionally biased region" description="Polar residues" evidence="1">
    <location>
        <begin position="23"/>
        <end position="35"/>
    </location>
</feature>
<feature type="domain" description="CHK kinase-like" evidence="2">
    <location>
        <begin position="141"/>
        <end position="333"/>
    </location>
</feature>
<proteinExistence type="predicted"/>
<evidence type="ECO:0000259" key="2">
    <source>
        <dbReference type="SMART" id="SM00587"/>
    </source>
</evidence>
<dbReference type="GeneID" id="92051584"/>
<accession>A0ABR1UT53</accession>
<feature type="compositionally biased region" description="Low complexity" evidence="1">
    <location>
        <begin position="40"/>
        <end position="80"/>
    </location>
</feature>
<evidence type="ECO:0000313" key="3">
    <source>
        <dbReference type="EMBL" id="KAK8062113.1"/>
    </source>
</evidence>
<dbReference type="RefSeq" id="XP_066660712.1">
    <property type="nucleotide sequence ID" value="XM_066818524.1"/>
</dbReference>
<evidence type="ECO:0000313" key="4">
    <source>
        <dbReference type="Proteomes" id="UP001433268"/>
    </source>
</evidence>
<reference evidence="3 4" key="1">
    <citation type="submission" date="2023-01" db="EMBL/GenBank/DDBJ databases">
        <title>Analysis of 21 Apiospora genomes using comparative genomics revels a genus with tremendous synthesis potential of carbohydrate active enzymes and secondary metabolites.</title>
        <authorList>
            <person name="Sorensen T."/>
        </authorList>
    </citation>
    <scope>NUCLEOTIDE SEQUENCE [LARGE SCALE GENOMIC DNA]</scope>
    <source>
        <strain evidence="3 4">CBS 114990</strain>
    </source>
</reference>
<evidence type="ECO:0000256" key="1">
    <source>
        <dbReference type="SAM" id="MobiDB-lite"/>
    </source>
</evidence>
<dbReference type="InterPro" id="IPR004119">
    <property type="entry name" value="EcKL"/>
</dbReference>
<dbReference type="InterPro" id="IPR011009">
    <property type="entry name" value="Kinase-like_dom_sf"/>
</dbReference>
<dbReference type="Proteomes" id="UP001433268">
    <property type="component" value="Unassembled WGS sequence"/>
</dbReference>
<dbReference type="Gene3D" id="3.90.1200.10">
    <property type="match status" value="1"/>
</dbReference>
<dbReference type="PANTHER" id="PTHR11012">
    <property type="entry name" value="PROTEIN KINASE-LIKE DOMAIN-CONTAINING"/>
    <property type="match status" value="1"/>
</dbReference>
<sequence length="393" mass="43404">MVLPDPQRRPGGGPPYSPEAEDSFNTLSSLDSSHLSRPARSVSTASYSSSSHTPRSSRSSISSDFSSSTSSSTTIQPRPSRLFFKGGLNPDLAALAPFLQATYRREAEFYHHLAPQLRAAGVRLPESYFAGVDTTSGQGVVVLEDLAARGYTFGRPERPMSVDQVRAGVEQLAQLHAATWSGRRGNDEYPWLEKQQGGSLRDIIRELLKPGPLRCRRAPEHGGPDGGRFKEHEALLLDRERMLGAFEVLWSYDCSPSSAAFQSIVHGDPHIGNTYATAAGVPGFLDWQTLARGNGFHDVAYFVASALTVEDRRAYEGDIVRANMEALHRQGGPHLEWEDAWLQYRRHLLHGYVLCLAQAGMQSQENIWILTKRYVTAILDHSVMRLLEGSAET</sequence>
<dbReference type="SMART" id="SM00587">
    <property type="entry name" value="CHK"/>
    <property type="match status" value="1"/>
</dbReference>
<keyword evidence="4" id="KW-1185">Reference proteome</keyword>
<comment type="caution">
    <text evidence="3">The sequence shown here is derived from an EMBL/GenBank/DDBJ whole genome shotgun (WGS) entry which is preliminary data.</text>
</comment>
<gene>
    <name evidence="3" type="ORF">PG997_014210</name>
</gene>
<dbReference type="PANTHER" id="PTHR11012:SF30">
    <property type="entry name" value="PROTEIN KINASE-LIKE DOMAIN-CONTAINING"/>
    <property type="match status" value="1"/>
</dbReference>
<dbReference type="SUPFAM" id="SSF56112">
    <property type="entry name" value="Protein kinase-like (PK-like)"/>
    <property type="match status" value="1"/>
</dbReference>
<organism evidence="3 4">
    <name type="scientific">Apiospora hydei</name>
    <dbReference type="NCBI Taxonomy" id="1337664"/>
    <lineage>
        <taxon>Eukaryota</taxon>
        <taxon>Fungi</taxon>
        <taxon>Dikarya</taxon>
        <taxon>Ascomycota</taxon>
        <taxon>Pezizomycotina</taxon>
        <taxon>Sordariomycetes</taxon>
        <taxon>Xylariomycetidae</taxon>
        <taxon>Amphisphaeriales</taxon>
        <taxon>Apiosporaceae</taxon>
        <taxon>Apiospora</taxon>
    </lineage>
</organism>